<dbReference type="Gene3D" id="1.20.1260.120">
    <property type="entry name" value="Protein of unknown function DUF2935"/>
    <property type="match status" value="1"/>
</dbReference>
<name>A0A6P1TF43_9FIRM</name>
<dbReference type="SUPFAM" id="SSF158430">
    <property type="entry name" value="Bacillus cereus metalloprotein-like"/>
    <property type="match status" value="2"/>
</dbReference>
<dbReference type="AlphaFoldDB" id="A0A6P1TF43"/>
<dbReference type="Proteomes" id="UP000464314">
    <property type="component" value="Chromosome"/>
</dbReference>
<evidence type="ECO:0000313" key="2">
    <source>
        <dbReference type="Proteomes" id="UP000464314"/>
    </source>
</evidence>
<dbReference type="InterPro" id="IPR021328">
    <property type="entry name" value="CotB-like"/>
</dbReference>
<reference evidence="1 2" key="1">
    <citation type="submission" date="2020-01" db="EMBL/GenBank/DDBJ databases">
        <title>Genome analysis of Anaerocolumna sp. CBA3638.</title>
        <authorList>
            <person name="Kim J."/>
            <person name="Roh S.W."/>
        </authorList>
    </citation>
    <scope>NUCLEOTIDE SEQUENCE [LARGE SCALE GENOMIC DNA]</scope>
    <source>
        <strain evidence="1 2">CBA3638</strain>
    </source>
</reference>
<evidence type="ECO:0000313" key="1">
    <source>
        <dbReference type="EMBL" id="QHQ59774.1"/>
    </source>
</evidence>
<dbReference type="KEGG" id="anr:Ana3638_02290"/>
<protein>
    <submittedName>
        <fullName evidence="1">DUF2935 domain-containing protein</fullName>
    </submittedName>
</protein>
<keyword evidence="2" id="KW-1185">Reference proteome</keyword>
<dbReference type="Pfam" id="PF11155">
    <property type="entry name" value="DUF2935"/>
    <property type="match status" value="2"/>
</dbReference>
<dbReference type="RefSeq" id="WP_161836610.1">
    <property type="nucleotide sequence ID" value="NZ_CP048000.1"/>
</dbReference>
<sequence length="306" mass="35215">MFPKQNFVKQSLELHLFFGRIMKEHSLFLELGFTPRDSKFKDQADTFRKEFDRLLCEVVCISNGNVSPDVLQSGEVITQYTLDAEMATSFLTGIQIPSEITKEQMDLLDSRYDPCNQSLEQKVCEINERAIELITALIKFKRTILSDVLCCKMFTVNYPLLIDHITREARLYLQMVQCLQSGEDLDIENNALEFEVFWNRIMAEHSKFIRGLLDPTEDDLINTANNFGNEFDQLIEESKAAMDNTIPATQVTAESLEATKALRDFKAQGTQGILECKVRSIIIPLLGDHVLREANHYLRLLKMFKR</sequence>
<organism evidence="1 2">
    <name type="scientific">Anaerocolumna sedimenticola</name>
    <dbReference type="NCBI Taxonomy" id="2696063"/>
    <lineage>
        <taxon>Bacteria</taxon>
        <taxon>Bacillati</taxon>
        <taxon>Bacillota</taxon>
        <taxon>Clostridia</taxon>
        <taxon>Lachnospirales</taxon>
        <taxon>Lachnospiraceae</taxon>
        <taxon>Anaerocolumna</taxon>
    </lineage>
</organism>
<proteinExistence type="predicted"/>
<dbReference type="EMBL" id="CP048000">
    <property type="protein sequence ID" value="QHQ59774.1"/>
    <property type="molecule type" value="Genomic_DNA"/>
</dbReference>
<gene>
    <name evidence="1" type="ORF">Ana3638_02290</name>
</gene>
<accession>A0A6P1TF43</accession>